<dbReference type="RefSeq" id="WP_422864743.1">
    <property type="nucleotide sequence ID" value="NZ_JAMSKV010000011.1"/>
</dbReference>
<evidence type="ECO:0000259" key="3">
    <source>
        <dbReference type="Pfam" id="PF01464"/>
    </source>
</evidence>
<dbReference type="SUPFAM" id="SSF53955">
    <property type="entry name" value="Lysozyme-like"/>
    <property type="match status" value="1"/>
</dbReference>
<dbReference type="CDD" id="cd00254">
    <property type="entry name" value="LT-like"/>
    <property type="match status" value="1"/>
</dbReference>
<dbReference type="PANTHER" id="PTHR37423">
    <property type="entry name" value="SOLUBLE LYTIC MUREIN TRANSGLYCOSYLASE-RELATED"/>
    <property type="match status" value="1"/>
</dbReference>
<dbReference type="Proteomes" id="UP001524587">
    <property type="component" value="Unassembled WGS sequence"/>
</dbReference>
<comment type="similarity">
    <text evidence="2">Belongs to the virb1 family.</text>
</comment>
<keyword evidence="6" id="KW-1185">Reference proteome</keyword>
<dbReference type="InterPro" id="IPR036680">
    <property type="entry name" value="SPOR-like_sf"/>
</dbReference>
<dbReference type="Pfam" id="PF05036">
    <property type="entry name" value="SPOR"/>
    <property type="match status" value="1"/>
</dbReference>
<evidence type="ECO:0000256" key="2">
    <source>
        <dbReference type="ARBA" id="ARBA00009387"/>
    </source>
</evidence>
<gene>
    <name evidence="5" type="ORF">NFI95_12440</name>
</gene>
<dbReference type="Pfam" id="PF01464">
    <property type="entry name" value="SLT"/>
    <property type="match status" value="1"/>
</dbReference>
<evidence type="ECO:0000313" key="6">
    <source>
        <dbReference type="Proteomes" id="UP001524587"/>
    </source>
</evidence>
<dbReference type="InterPro" id="IPR008258">
    <property type="entry name" value="Transglycosylase_SLT_dom_1"/>
</dbReference>
<feature type="domain" description="SPOR" evidence="4">
    <location>
        <begin position="335"/>
        <end position="414"/>
    </location>
</feature>
<protein>
    <submittedName>
        <fullName evidence="5">Lytic transglycosylase domain-containing protein</fullName>
    </submittedName>
</protein>
<dbReference type="Gene3D" id="3.30.70.1070">
    <property type="entry name" value="Sporulation related repeat"/>
    <property type="match status" value="1"/>
</dbReference>
<name>A0ABT1W8P1_9PROT</name>
<dbReference type="InterPro" id="IPR023346">
    <property type="entry name" value="Lysozyme-like_dom_sf"/>
</dbReference>
<comment type="caution">
    <text evidence="5">The sequence shown here is derived from an EMBL/GenBank/DDBJ whole genome shotgun (WGS) entry which is preliminary data.</text>
</comment>
<dbReference type="EMBL" id="JAMSKV010000011">
    <property type="protein sequence ID" value="MCQ8279252.1"/>
    <property type="molecule type" value="Genomic_DNA"/>
</dbReference>
<comment type="similarity">
    <text evidence="1">Belongs to the transglycosylase Slt family.</text>
</comment>
<evidence type="ECO:0000256" key="1">
    <source>
        <dbReference type="ARBA" id="ARBA00007734"/>
    </source>
</evidence>
<feature type="domain" description="Transglycosylase SLT" evidence="3">
    <location>
        <begin position="55"/>
        <end position="162"/>
    </location>
</feature>
<dbReference type="InterPro" id="IPR007730">
    <property type="entry name" value="SPOR-like_dom"/>
</dbReference>
<dbReference type="PROSITE" id="PS51257">
    <property type="entry name" value="PROKAR_LIPOPROTEIN"/>
    <property type="match status" value="1"/>
</dbReference>
<evidence type="ECO:0000259" key="4">
    <source>
        <dbReference type="Pfam" id="PF05036"/>
    </source>
</evidence>
<organism evidence="5 6">
    <name type="scientific">Endosaccharibacter trunci</name>
    <dbReference type="NCBI Taxonomy" id="2812733"/>
    <lineage>
        <taxon>Bacteria</taxon>
        <taxon>Pseudomonadati</taxon>
        <taxon>Pseudomonadota</taxon>
        <taxon>Alphaproteobacteria</taxon>
        <taxon>Acetobacterales</taxon>
        <taxon>Acetobacteraceae</taxon>
        <taxon>Endosaccharibacter</taxon>
    </lineage>
</organism>
<reference evidence="5 6" key="1">
    <citation type="submission" date="2022-06" db="EMBL/GenBank/DDBJ databases">
        <title>Endosaccharibacter gen. nov., sp. nov., endophytic bacteria isolated from sugarcane.</title>
        <authorList>
            <person name="Pitiwittayakul N."/>
            <person name="Yukphan P."/>
            <person name="Charoenyingcharoen P."/>
            <person name="Tanasupawat S."/>
        </authorList>
    </citation>
    <scope>NUCLEOTIDE SEQUENCE [LARGE SCALE GENOMIC DNA]</scope>
    <source>
        <strain evidence="5 6">KSS8</strain>
    </source>
</reference>
<dbReference type="Gene3D" id="1.10.530.10">
    <property type="match status" value="1"/>
</dbReference>
<evidence type="ECO:0000313" key="5">
    <source>
        <dbReference type="EMBL" id="MCQ8279252.1"/>
    </source>
</evidence>
<dbReference type="PANTHER" id="PTHR37423:SF2">
    <property type="entry name" value="MEMBRANE-BOUND LYTIC MUREIN TRANSGLYCOSYLASE C"/>
    <property type="match status" value="1"/>
</dbReference>
<sequence length="417" mass="43690">MPARPSMPSGLWLLPLLCVLAACGGGSRLARTDAYSPGSQVYPEPGPPGDPWRPYIRDASNRFSVPQQWIRAVMHQESGGHEYRNGQPIVSSAGAMGLMQLMPATYADLQAQYNLGNDPFEPHDNILAGTAYIRQMYSKYGAPAFLAAYNAGPQRLEDYLYRGRSLPNETVNYVASIAPNLGTEIAMSGPLAAYATGGTPDNTIAPVQLASYRTPVSRSWSRRRRGGGAACWHDPDAAYDPDAPCQTPPVPAALPVAAPVAIASAVPVAPPIGRPMAMPQARCPGDPDAAYDEPCPAAPIAVAAAPATIPAYQPATAYGRPSPIPVAARAPASFGNWAIQVGAYTSVEQARFATTMARQADYALLAGSQSVVQPTQPFGHGVLYRARLAGLARADAGQACSSLSGHGIPCMVVQPGG</sequence>
<proteinExistence type="inferred from homology"/>
<accession>A0ABT1W8P1</accession>